<dbReference type="CDD" id="cd02440">
    <property type="entry name" value="AdoMet_MTases"/>
    <property type="match status" value="1"/>
</dbReference>
<reference evidence="2" key="1">
    <citation type="submission" date="2021-11" db="EMBL/GenBank/DDBJ databases">
        <title>Streptomyces corallinus and Kineosporia corallina sp. nov., two new coral-derived marine actinobacteria.</title>
        <authorList>
            <person name="Buangrab K."/>
            <person name="Sutthacheep M."/>
            <person name="Yeemin T."/>
            <person name="Harunari E."/>
            <person name="Igarashi Y."/>
            <person name="Sripreechasak P."/>
            <person name="Kanchanasin P."/>
            <person name="Tanasupawat S."/>
            <person name="Phongsopitanun W."/>
        </authorList>
    </citation>
    <scope>NUCLEOTIDE SEQUENCE</scope>
    <source>
        <strain evidence="2">JCM 31032</strain>
    </source>
</reference>
<dbReference type="Proteomes" id="UP001138997">
    <property type="component" value="Unassembled WGS sequence"/>
</dbReference>
<keyword evidence="2" id="KW-0489">Methyltransferase</keyword>
<protein>
    <submittedName>
        <fullName evidence="2">Class I SAM-dependent methyltransferase</fullName>
    </submittedName>
</protein>
<feature type="domain" description="Methyltransferase" evidence="1">
    <location>
        <begin position="199"/>
        <end position="289"/>
    </location>
</feature>
<dbReference type="RefSeq" id="WP_231449874.1">
    <property type="nucleotide sequence ID" value="NZ_JAJOMB010000039.1"/>
</dbReference>
<dbReference type="GO" id="GO:0008168">
    <property type="term" value="F:methyltransferase activity"/>
    <property type="evidence" value="ECO:0007669"/>
    <property type="project" value="UniProtKB-KW"/>
</dbReference>
<accession>A0A9X1SYB2</accession>
<dbReference type="SUPFAM" id="SSF53335">
    <property type="entry name" value="S-adenosyl-L-methionine-dependent methyltransferases"/>
    <property type="match status" value="1"/>
</dbReference>
<dbReference type="AlphaFoldDB" id="A0A9X1SYB2"/>
<dbReference type="GO" id="GO:0032259">
    <property type="term" value="P:methylation"/>
    <property type="evidence" value="ECO:0007669"/>
    <property type="project" value="UniProtKB-KW"/>
</dbReference>
<organism evidence="2 3">
    <name type="scientific">Kineosporia babensis</name>
    <dbReference type="NCBI Taxonomy" id="499548"/>
    <lineage>
        <taxon>Bacteria</taxon>
        <taxon>Bacillati</taxon>
        <taxon>Actinomycetota</taxon>
        <taxon>Actinomycetes</taxon>
        <taxon>Kineosporiales</taxon>
        <taxon>Kineosporiaceae</taxon>
        <taxon>Kineosporia</taxon>
    </lineage>
</organism>
<evidence type="ECO:0000313" key="3">
    <source>
        <dbReference type="Proteomes" id="UP001138997"/>
    </source>
</evidence>
<dbReference type="EMBL" id="JAJOMB010000039">
    <property type="protein sequence ID" value="MCD5317022.1"/>
    <property type="molecule type" value="Genomic_DNA"/>
</dbReference>
<proteinExistence type="predicted"/>
<keyword evidence="3" id="KW-1185">Reference proteome</keyword>
<evidence type="ECO:0000313" key="2">
    <source>
        <dbReference type="EMBL" id="MCD5317022.1"/>
    </source>
</evidence>
<dbReference type="InterPro" id="IPR029063">
    <property type="entry name" value="SAM-dependent_MTases_sf"/>
</dbReference>
<evidence type="ECO:0000259" key="1">
    <source>
        <dbReference type="Pfam" id="PF13649"/>
    </source>
</evidence>
<name>A0A9X1SYB2_9ACTN</name>
<keyword evidence="2" id="KW-0808">Transferase</keyword>
<dbReference type="Gene3D" id="3.40.50.150">
    <property type="entry name" value="Vaccinia Virus protein VP39"/>
    <property type="match status" value="1"/>
</dbReference>
<sequence>MTQVDFEPFRREDCWDRGVSVTEDDLIPEQALRRRLESVSGPWDVGASMEWVEPWNAHPERIFHVRVGGETWLGLKTVSDYVLSDGIPGVFCSRVRWHNLLGRLESLRVSEQGVRVRARMASRAEREAAFEGLSHLDEIVHPYPKMDGAGRETGSPPEGWFVNEDRADFLSTGELHLRAYTAERFAGHWPKDQRIVAFDPACSTGQFLAEFASAAQCAVTTVGQDLSAQMVSYAKPRLDSVHCGDARSPVCEPGTVDVVFARFLNSEVVTSEEARLIAGPLARTLKPGGLFVAFGHTPVLIDQEDLGAHGLVMNQTIGRRGTDVFQYYIATKESQ</sequence>
<comment type="caution">
    <text evidence="2">The sequence shown here is derived from an EMBL/GenBank/DDBJ whole genome shotgun (WGS) entry which is preliminary data.</text>
</comment>
<dbReference type="Pfam" id="PF13649">
    <property type="entry name" value="Methyltransf_25"/>
    <property type="match status" value="1"/>
</dbReference>
<dbReference type="InterPro" id="IPR041698">
    <property type="entry name" value="Methyltransf_25"/>
</dbReference>
<gene>
    <name evidence="2" type="ORF">LR394_39615</name>
</gene>